<organism evidence="2 3">
    <name type="scientific">Parafannyhessea umbonata</name>
    <dbReference type="NCBI Taxonomy" id="604330"/>
    <lineage>
        <taxon>Bacteria</taxon>
        <taxon>Bacillati</taxon>
        <taxon>Actinomycetota</taxon>
        <taxon>Coriobacteriia</taxon>
        <taxon>Coriobacteriales</taxon>
        <taxon>Atopobiaceae</taxon>
        <taxon>Parafannyhessea</taxon>
    </lineage>
</organism>
<name>A0A6N7WXE5_9ACTN</name>
<reference evidence="2 3" key="1">
    <citation type="submission" date="2019-08" db="EMBL/GenBank/DDBJ databases">
        <title>In-depth cultivation of the pig gut microbiome towards novel bacterial diversity and tailored functional studies.</title>
        <authorList>
            <person name="Wylensek D."/>
            <person name="Hitch T.C.A."/>
            <person name="Clavel T."/>
        </authorList>
    </citation>
    <scope>NUCLEOTIDE SEQUENCE [LARGE SCALE GENOMIC DNA]</scope>
    <source>
        <strain evidence="2 3">WB01_CNA04</strain>
    </source>
</reference>
<dbReference type="EMBL" id="VUND01000003">
    <property type="protein sequence ID" value="MST61310.1"/>
    <property type="molecule type" value="Genomic_DNA"/>
</dbReference>
<dbReference type="Proteomes" id="UP000434342">
    <property type="component" value="Unassembled WGS sequence"/>
</dbReference>
<feature type="domain" description="AbiTii" evidence="1">
    <location>
        <begin position="2"/>
        <end position="178"/>
    </location>
</feature>
<dbReference type="RefSeq" id="WP_154542400.1">
    <property type="nucleotide sequence ID" value="NZ_VUND01000003.1"/>
</dbReference>
<evidence type="ECO:0000259" key="1">
    <source>
        <dbReference type="Pfam" id="PF18864"/>
    </source>
</evidence>
<evidence type="ECO:0000313" key="3">
    <source>
        <dbReference type="Proteomes" id="UP000434342"/>
    </source>
</evidence>
<comment type="caution">
    <text evidence="2">The sequence shown here is derived from an EMBL/GenBank/DDBJ whole genome shotgun (WGS) entry which is preliminary data.</text>
</comment>
<gene>
    <name evidence="2" type="ORF">FYJ69_10530</name>
</gene>
<evidence type="ECO:0000313" key="2">
    <source>
        <dbReference type="EMBL" id="MST61310.1"/>
    </source>
</evidence>
<sequence length="209" mass="22573">MSLILELQEECLSQASTTRLLRKAHLVAFKLGLTEFDSWITTEMNGYTDSRSVPKYRQVAGTLKARAPEFVGGFTVNLSKQPIEVPVVLPISVVDAAIDEPGSETQLAPNLESANALIGDAPQLKGSSLFVTIPKSEMKKIPDGIRDKVLQWALELERADITGEGLSFTEKEKEAAKTLAAASVSVLIQGDNNGSVQIQQKSSDASEFP</sequence>
<proteinExistence type="predicted"/>
<protein>
    <recommendedName>
        <fullName evidence="1">AbiTii domain-containing protein</fullName>
    </recommendedName>
</protein>
<dbReference type="Pfam" id="PF18864">
    <property type="entry name" value="AbiTii"/>
    <property type="match status" value="1"/>
</dbReference>
<accession>A0A6N7WXE5</accession>
<dbReference type="InterPro" id="IPR041304">
    <property type="entry name" value="AbiTii"/>
</dbReference>
<dbReference type="AlphaFoldDB" id="A0A6N7WXE5"/>